<accession>A0AAV4CX68</accession>
<keyword evidence="1" id="KW-0378">Hydrolase</keyword>
<evidence type="ECO:0000313" key="1">
    <source>
        <dbReference type="EMBL" id="GFO36489.1"/>
    </source>
</evidence>
<sequence>MSFFLYASESWTLTVDTERRIKAVELRRFRKLLNVSYHITNEDVKRRIRRAIGPHTDLLTLAKQRKLNWYRSSILAKTILLGTVQSGRRRGRRGKRWEDNIRVCTGK</sequence>
<protein>
    <submittedName>
        <fullName evidence="1">Endonuclease-reverse transcriptase</fullName>
    </submittedName>
</protein>
<keyword evidence="1" id="KW-0255">Endonuclease</keyword>
<evidence type="ECO:0000313" key="2">
    <source>
        <dbReference type="Proteomes" id="UP000735302"/>
    </source>
</evidence>
<proteinExistence type="predicted"/>
<organism evidence="1 2">
    <name type="scientific">Plakobranchus ocellatus</name>
    <dbReference type="NCBI Taxonomy" id="259542"/>
    <lineage>
        <taxon>Eukaryota</taxon>
        <taxon>Metazoa</taxon>
        <taxon>Spiralia</taxon>
        <taxon>Lophotrochozoa</taxon>
        <taxon>Mollusca</taxon>
        <taxon>Gastropoda</taxon>
        <taxon>Heterobranchia</taxon>
        <taxon>Euthyneura</taxon>
        <taxon>Panpulmonata</taxon>
        <taxon>Sacoglossa</taxon>
        <taxon>Placobranchoidea</taxon>
        <taxon>Plakobranchidae</taxon>
        <taxon>Plakobranchus</taxon>
    </lineage>
</organism>
<dbReference type="GO" id="GO:0004519">
    <property type="term" value="F:endonuclease activity"/>
    <property type="evidence" value="ECO:0007669"/>
    <property type="project" value="UniProtKB-KW"/>
</dbReference>
<dbReference type="Proteomes" id="UP000735302">
    <property type="component" value="Unassembled WGS sequence"/>
</dbReference>
<dbReference type="EMBL" id="BLXT01007071">
    <property type="protein sequence ID" value="GFO36489.1"/>
    <property type="molecule type" value="Genomic_DNA"/>
</dbReference>
<dbReference type="AlphaFoldDB" id="A0AAV4CX68"/>
<name>A0AAV4CX68_9GAST</name>
<reference evidence="1 2" key="1">
    <citation type="journal article" date="2021" name="Elife">
        <title>Chloroplast acquisition without the gene transfer in kleptoplastic sea slugs, Plakobranchus ocellatus.</title>
        <authorList>
            <person name="Maeda T."/>
            <person name="Takahashi S."/>
            <person name="Yoshida T."/>
            <person name="Shimamura S."/>
            <person name="Takaki Y."/>
            <person name="Nagai Y."/>
            <person name="Toyoda A."/>
            <person name="Suzuki Y."/>
            <person name="Arimoto A."/>
            <person name="Ishii H."/>
            <person name="Satoh N."/>
            <person name="Nishiyama T."/>
            <person name="Hasebe M."/>
            <person name="Maruyama T."/>
            <person name="Minagawa J."/>
            <person name="Obokata J."/>
            <person name="Shigenobu S."/>
        </authorList>
    </citation>
    <scope>NUCLEOTIDE SEQUENCE [LARGE SCALE GENOMIC DNA]</scope>
</reference>
<keyword evidence="1" id="KW-0540">Nuclease</keyword>
<comment type="caution">
    <text evidence="1">The sequence shown here is derived from an EMBL/GenBank/DDBJ whole genome shotgun (WGS) entry which is preliminary data.</text>
</comment>
<gene>
    <name evidence="1" type="ORF">PoB_006299400</name>
</gene>
<keyword evidence="2" id="KW-1185">Reference proteome</keyword>